<dbReference type="SUPFAM" id="SSF55811">
    <property type="entry name" value="Nudix"/>
    <property type="match status" value="1"/>
</dbReference>
<feature type="compositionally biased region" description="Basic and acidic residues" evidence="3">
    <location>
        <begin position="121"/>
        <end position="131"/>
    </location>
</feature>
<accession>A0A450VTF6</accession>
<reference evidence="6" key="1">
    <citation type="submission" date="2019-02" db="EMBL/GenBank/DDBJ databases">
        <authorList>
            <person name="Gruber-Vodicka R. H."/>
            <person name="Seah K. B. B."/>
        </authorList>
    </citation>
    <scope>NUCLEOTIDE SEQUENCE</scope>
    <source>
        <strain evidence="5">BECK_BZ163</strain>
        <strain evidence="6">BECK_BZ164</strain>
        <strain evidence="4">BECK_BZ165</strain>
    </source>
</reference>
<evidence type="ECO:0000313" key="4">
    <source>
        <dbReference type="EMBL" id="VFJ48437.1"/>
    </source>
</evidence>
<proteinExistence type="predicted"/>
<evidence type="ECO:0000313" key="6">
    <source>
        <dbReference type="EMBL" id="VFK08098.1"/>
    </source>
</evidence>
<evidence type="ECO:0000256" key="2">
    <source>
        <dbReference type="ARBA" id="ARBA00022801"/>
    </source>
</evidence>
<dbReference type="PANTHER" id="PTHR11839">
    <property type="entry name" value="UDP/ADP-SUGAR PYROPHOSPHATASE"/>
    <property type="match status" value="1"/>
</dbReference>
<sequence length="181" mass="19899">MEKWIYRKKICQGAVFSAHNGQVKPDDGTITYREVASCHGGVAIVPVLKSSVILVRQYRIAMERGILQIPAGPMEKGGPPSRYTAAHRERMEEAGFDAGTWIPGPQCHASRGRTAEKFHLHPAPRGHEKPPNLHYSAPPPENWRLDGNVAELSRPRQGRGRTITNLPGKGFFSSQRTSGAG</sequence>
<gene>
    <name evidence="5" type="ORF">BECKFM1743A_GA0114220_100803</name>
    <name evidence="6" type="ORF">BECKFM1743B_GA0114221_1005910</name>
    <name evidence="4" type="ORF">BECKFM1743C_GA0114222_1005910</name>
</gene>
<dbReference type="EMBL" id="CAADEZ010000080">
    <property type="protein sequence ID" value="VFJ50106.1"/>
    <property type="molecule type" value="Genomic_DNA"/>
</dbReference>
<dbReference type="EMBL" id="CAADFL010000059">
    <property type="protein sequence ID" value="VFK08098.1"/>
    <property type="molecule type" value="Genomic_DNA"/>
</dbReference>
<dbReference type="EMBL" id="CAADFA010000059">
    <property type="protein sequence ID" value="VFJ48437.1"/>
    <property type="molecule type" value="Genomic_DNA"/>
</dbReference>
<organism evidence="6">
    <name type="scientific">Candidatus Kentrum sp. FM</name>
    <dbReference type="NCBI Taxonomy" id="2126340"/>
    <lineage>
        <taxon>Bacteria</taxon>
        <taxon>Pseudomonadati</taxon>
        <taxon>Pseudomonadota</taxon>
        <taxon>Gammaproteobacteria</taxon>
        <taxon>Candidatus Kentrum</taxon>
    </lineage>
</organism>
<dbReference type="Gene3D" id="3.90.79.10">
    <property type="entry name" value="Nucleoside Triphosphate Pyrophosphohydrolase"/>
    <property type="match status" value="1"/>
</dbReference>
<feature type="region of interest" description="Disordered" evidence="3">
    <location>
        <begin position="121"/>
        <end position="181"/>
    </location>
</feature>
<comment type="cofactor">
    <cofactor evidence="1">
        <name>Mg(2+)</name>
        <dbReference type="ChEBI" id="CHEBI:18420"/>
    </cofactor>
</comment>
<evidence type="ECO:0000256" key="1">
    <source>
        <dbReference type="ARBA" id="ARBA00001946"/>
    </source>
</evidence>
<dbReference type="PANTHER" id="PTHR11839:SF18">
    <property type="entry name" value="NUDIX HYDROLASE DOMAIN-CONTAINING PROTEIN"/>
    <property type="match status" value="1"/>
</dbReference>
<evidence type="ECO:0000256" key="3">
    <source>
        <dbReference type="SAM" id="MobiDB-lite"/>
    </source>
</evidence>
<dbReference type="GO" id="GO:0006753">
    <property type="term" value="P:nucleoside phosphate metabolic process"/>
    <property type="evidence" value="ECO:0007669"/>
    <property type="project" value="TreeGrafter"/>
</dbReference>
<keyword evidence="2" id="KW-0378">Hydrolase</keyword>
<feature type="compositionally biased region" description="Polar residues" evidence="3">
    <location>
        <begin position="172"/>
        <end position="181"/>
    </location>
</feature>
<evidence type="ECO:0000313" key="5">
    <source>
        <dbReference type="EMBL" id="VFJ50106.1"/>
    </source>
</evidence>
<dbReference type="InterPro" id="IPR015797">
    <property type="entry name" value="NUDIX_hydrolase-like_dom_sf"/>
</dbReference>
<dbReference type="CDD" id="cd03424">
    <property type="entry name" value="NUDIX_ADPRase_Nudt5_UGPPase_Nudt14"/>
    <property type="match status" value="1"/>
</dbReference>
<dbReference type="GO" id="GO:0019693">
    <property type="term" value="P:ribose phosphate metabolic process"/>
    <property type="evidence" value="ECO:0007669"/>
    <property type="project" value="TreeGrafter"/>
</dbReference>
<dbReference type="GO" id="GO:0016787">
    <property type="term" value="F:hydrolase activity"/>
    <property type="evidence" value="ECO:0007669"/>
    <property type="project" value="UniProtKB-KW"/>
</dbReference>
<protein>
    <submittedName>
        <fullName evidence="6">Uncharacterized protein</fullName>
    </submittedName>
</protein>
<name>A0A450VTF6_9GAMM</name>
<dbReference type="AlphaFoldDB" id="A0A450VTF6"/>